<dbReference type="OrthoDB" id="6454936at2759"/>
<evidence type="ECO:0000256" key="1">
    <source>
        <dbReference type="SAM" id="MobiDB-lite"/>
    </source>
</evidence>
<reference evidence="2" key="1">
    <citation type="submission" date="2020-08" db="EMBL/GenBank/DDBJ databases">
        <title>Multicomponent nature underlies the extraordinary mechanical properties of spider dragline silk.</title>
        <authorList>
            <person name="Kono N."/>
            <person name="Nakamura H."/>
            <person name="Mori M."/>
            <person name="Yoshida Y."/>
            <person name="Ohtoshi R."/>
            <person name="Malay A.D."/>
            <person name="Moran D.A.P."/>
            <person name="Tomita M."/>
            <person name="Numata K."/>
            <person name="Arakawa K."/>
        </authorList>
    </citation>
    <scope>NUCLEOTIDE SEQUENCE</scope>
</reference>
<evidence type="ECO:0000313" key="3">
    <source>
        <dbReference type="Proteomes" id="UP000886998"/>
    </source>
</evidence>
<accession>A0A8X6Y878</accession>
<keyword evidence="3" id="KW-1185">Reference proteome</keyword>
<dbReference type="AlphaFoldDB" id="A0A8X6Y878"/>
<evidence type="ECO:0000313" key="2">
    <source>
        <dbReference type="EMBL" id="GFY67930.1"/>
    </source>
</evidence>
<proteinExistence type="predicted"/>
<dbReference type="Proteomes" id="UP000886998">
    <property type="component" value="Unassembled WGS sequence"/>
</dbReference>
<protein>
    <submittedName>
        <fullName evidence="2">Uncharacterized protein</fullName>
    </submittedName>
</protein>
<dbReference type="EMBL" id="BMAV01016827">
    <property type="protein sequence ID" value="GFY67930.1"/>
    <property type="molecule type" value="Genomic_DNA"/>
</dbReference>
<gene>
    <name evidence="2" type="ORF">TNIN_305141</name>
</gene>
<name>A0A8X6Y878_9ARAC</name>
<sequence length="83" mass="9424">MKSNPNQNFKKKKEFRKPFPIKKNQPVGGSHDNHSPGPSRIVPTFPRYKTEGRNPIHSVTDVGLLVSSSQSAPARELMKWKQQ</sequence>
<comment type="caution">
    <text evidence="2">The sequence shown here is derived from an EMBL/GenBank/DDBJ whole genome shotgun (WGS) entry which is preliminary data.</text>
</comment>
<feature type="region of interest" description="Disordered" evidence="1">
    <location>
        <begin position="1"/>
        <end position="56"/>
    </location>
</feature>
<organism evidence="2 3">
    <name type="scientific">Trichonephila inaurata madagascariensis</name>
    <dbReference type="NCBI Taxonomy" id="2747483"/>
    <lineage>
        <taxon>Eukaryota</taxon>
        <taxon>Metazoa</taxon>
        <taxon>Ecdysozoa</taxon>
        <taxon>Arthropoda</taxon>
        <taxon>Chelicerata</taxon>
        <taxon>Arachnida</taxon>
        <taxon>Araneae</taxon>
        <taxon>Araneomorphae</taxon>
        <taxon>Entelegynae</taxon>
        <taxon>Araneoidea</taxon>
        <taxon>Nephilidae</taxon>
        <taxon>Trichonephila</taxon>
        <taxon>Trichonephila inaurata</taxon>
    </lineage>
</organism>